<sequence>MASVARGTQWVKDQTGPLGQRLPTVDPKYLEASWPYYTCTTPAGPISVSKFVSTWTSFVGANYGTIVANLPSLVDAVSLMKANGITAVRLFEPNRDIYEALRGAGIKVSVGVLNDDLLGLALAGVSTTSGWLETHILPFSSRFLRLHHISKQSNPRTKSSVCLHCHPKHVDITRNR</sequence>
<keyword evidence="3" id="KW-0326">Glycosidase</keyword>
<dbReference type="EMBL" id="JBBNAG010000004">
    <property type="protein sequence ID" value="KAK9139831.1"/>
    <property type="molecule type" value="Genomic_DNA"/>
</dbReference>
<dbReference type="GO" id="GO:0005975">
    <property type="term" value="P:carbohydrate metabolic process"/>
    <property type="evidence" value="ECO:0007669"/>
    <property type="project" value="InterPro"/>
</dbReference>
<keyword evidence="2" id="KW-0378">Hydrolase</keyword>
<evidence type="ECO:0000256" key="1">
    <source>
        <dbReference type="ARBA" id="ARBA00008773"/>
    </source>
</evidence>
<dbReference type="PANTHER" id="PTHR32227">
    <property type="entry name" value="GLUCAN ENDO-1,3-BETA-GLUCOSIDASE BG1-RELATED-RELATED"/>
    <property type="match status" value="1"/>
</dbReference>
<dbReference type="GO" id="GO:0004553">
    <property type="term" value="F:hydrolase activity, hydrolyzing O-glycosyl compounds"/>
    <property type="evidence" value="ECO:0007669"/>
    <property type="project" value="InterPro"/>
</dbReference>
<dbReference type="SUPFAM" id="SSF51445">
    <property type="entry name" value="(Trans)glycosidases"/>
    <property type="match status" value="1"/>
</dbReference>
<dbReference type="Gene3D" id="3.20.20.80">
    <property type="entry name" value="Glycosidases"/>
    <property type="match status" value="1"/>
</dbReference>
<evidence type="ECO:0000256" key="4">
    <source>
        <dbReference type="RuleBase" id="RU004335"/>
    </source>
</evidence>
<dbReference type="Proteomes" id="UP001419268">
    <property type="component" value="Unassembled WGS sequence"/>
</dbReference>
<evidence type="ECO:0000256" key="2">
    <source>
        <dbReference type="ARBA" id="ARBA00022801"/>
    </source>
</evidence>
<dbReference type="InterPro" id="IPR000490">
    <property type="entry name" value="Glyco_hydro_17"/>
</dbReference>
<dbReference type="AlphaFoldDB" id="A0AAP0JTT6"/>
<dbReference type="InterPro" id="IPR017853">
    <property type="entry name" value="GH"/>
</dbReference>
<protein>
    <submittedName>
        <fullName evidence="5">Uncharacterized protein</fullName>
    </submittedName>
</protein>
<evidence type="ECO:0000256" key="3">
    <source>
        <dbReference type="ARBA" id="ARBA00023295"/>
    </source>
</evidence>
<gene>
    <name evidence="5" type="ORF">Scep_009512</name>
</gene>
<comment type="similarity">
    <text evidence="1 4">Belongs to the glycosyl hydrolase 17 family.</text>
</comment>
<dbReference type="InterPro" id="IPR044965">
    <property type="entry name" value="Glyco_hydro_17_plant"/>
</dbReference>
<organism evidence="5 6">
    <name type="scientific">Stephania cephalantha</name>
    <dbReference type="NCBI Taxonomy" id="152367"/>
    <lineage>
        <taxon>Eukaryota</taxon>
        <taxon>Viridiplantae</taxon>
        <taxon>Streptophyta</taxon>
        <taxon>Embryophyta</taxon>
        <taxon>Tracheophyta</taxon>
        <taxon>Spermatophyta</taxon>
        <taxon>Magnoliopsida</taxon>
        <taxon>Ranunculales</taxon>
        <taxon>Menispermaceae</taxon>
        <taxon>Menispermoideae</taxon>
        <taxon>Cissampelideae</taxon>
        <taxon>Stephania</taxon>
    </lineage>
</organism>
<dbReference type="Pfam" id="PF00332">
    <property type="entry name" value="Glyco_hydro_17"/>
    <property type="match status" value="1"/>
</dbReference>
<name>A0AAP0JTT6_9MAGN</name>
<accession>A0AAP0JTT6</accession>
<keyword evidence="6" id="KW-1185">Reference proteome</keyword>
<reference evidence="5 6" key="1">
    <citation type="submission" date="2024-01" db="EMBL/GenBank/DDBJ databases">
        <title>Genome assemblies of Stephania.</title>
        <authorList>
            <person name="Yang L."/>
        </authorList>
    </citation>
    <scope>NUCLEOTIDE SEQUENCE [LARGE SCALE GENOMIC DNA]</scope>
    <source>
        <strain evidence="5">JXDWG</strain>
        <tissue evidence="5">Leaf</tissue>
    </source>
</reference>
<evidence type="ECO:0000313" key="5">
    <source>
        <dbReference type="EMBL" id="KAK9139831.1"/>
    </source>
</evidence>
<evidence type="ECO:0000313" key="6">
    <source>
        <dbReference type="Proteomes" id="UP001419268"/>
    </source>
</evidence>
<proteinExistence type="inferred from homology"/>
<comment type="caution">
    <text evidence="5">The sequence shown here is derived from an EMBL/GenBank/DDBJ whole genome shotgun (WGS) entry which is preliminary data.</text>
</comment>